<dbReference type="InterPro" id="IPR019692">
    <property type="entry name" value="CFP-6_PH"/>
</dbReference>
<feature type="domain" description="Low molecular weight protein antigen 6 PH" evidence="2">
    <location>
        <begin position="81"/>
        <end position="151"/>
    </location>
</feature>
<organism evidence="3 4">
    <name type="scientific">Gordonia terrae C-6</name>
    <dbReference type="NCBI Taxonomy" id="1316928"/>
    <lineage>
        <taxon>Bacteria</taxon>
        <taxon>Bacillati</taxon>
        <taxon>Actinomycetota</taxon>
        <taxon>Actinomycetes</taxon>
        <taxon>Mycobacteriales</taxon>
        <taxon>Gordoniaceae</taxon>
        <taxon>Gordonia</taxon>
    </lineage>
</organism>
<evidence type="ECO:0000259" key="2">
    <source>
        <dbReference type="Pfam" id="PF10756"/>
    </source>
</evidence>
<dbReference type="RefSeq" id="WP_010840995.1">
    <property type="nucleotide sequence ID" value="NZ_AQPW01000002.1"/>
</dbReference>
<dbReference type="Pfam" id="PF10756">
    <property type="entry name" value="bPH_6"/>
    <property type="match status" value="1"/>
</dbReference>
<sequence>MSSADSHPAGTDAAGWDLVYRPRNLPRWAIVTAAVVLAIHITFGLLLTIDDVGVRNLGGSDQVAIILIGVLISAAILLFTRPRLRVGAAGVEVRNLVSVRLFEWDRVLGLTYPEKGFGAWLLFPADEHITVLAVQAGDGQRAIDAMGRFRELEERYRGTVRPGH</sequence>
<comment type="caution">
    <text evidence="3">The sequence shown here is derived from an EMBL/GenBank/DDBJ whole genome shotgun (WGS) entry which is preliminary data.</text>
</comment>
<reference evidence="3 4" key="1">
    <citation type="journal article" date="2013" name="Genome Announc.">
        <title>Draft Genome Sequence of a Benzothiophene-Desulfurizing Bacterium, Gordona terrae Strain C-6.</title>
        <authorList>
            <person name="Wang W."/>
            <person name="Ma T."/>
            <person name="Ren Y."/>
            <person name="Li G."/>
        </authorList>
    </citation>
    <scope>NUCLEOTIDE SEQUENCE [LARGE SCALE GENOMIC DNA]</scope>
    <source>
        <strain evidence="3 4">C-6</strain>
    </source>
</reference>
<dbReference type="EMBL" id="AQPW01000002">
    <property type="protein sequence ID" value="EON34455.1"/>
    <property type="molecule type" value="Genomic_DNA"/>
</dbReference>
<keyword evidence="1" id="KW-0812">Transmembrane</keyword>
<keyword evidence="1" id="KW-1133">Transmembrane helix</keyword>
<protein>
    <recommendedName>
        <fullName evidence="2">Low molecular weight protein antigen 6 PH domain-containing protein</fullName>
    </recommendedName>
</protein>
<keyword evidence="1" id="KW-0472">Membrane</keyword>
<proteinExistence type="predicted"/>
<evidence type="ECO:0000313" key="4">
    <source>
        <dbReference type="Proteomes" id="UP000013569"/>
    </source>
</evidence>
<evidence type="ECO:0000313" key="3">
    <source>
        <dbReference type="EMBL" id="EON34455.1"/>
    </source>
</evidence>
<name>R7YEI4_9ACTN</name>
<dbReference type="AlphaFoldDB" id="R7YEI4"/>
<dbReference type="OrthoDB" id="5191452at2"/>
<accession>R7YEI4</accession>
<dbReference type="Proteomes" id="UP000013569">
    <property type="component" value="Unassembled WGS sequence"/>
</dbReference>
<gene>
    <name evidence="3" type="ORF">GTC6_02570</name>
</gene>
<feature type="transmembrane region" description="Helical" evidence="1">
    <location>
        <begin position="61"/>
        <end position="79"/>
    </location>
</feature>
<dbReference type="PATRIC" id="fig|1316928.3.peg.522"/>
<evidence type="ECO:0000256" key="1">
    <source>
        <dbReference type="SAM" id="Phobius"/>
    </source>
</evidence>
<feature type="transmembrane region" description="Helical" evidence="1">
    <location>
        <begin position="28"/>
        <end position="49"/>
    </location>
</feature>